<dbReference type="InterPro" id="IPR020946">
    <property type="entry name" value="Flavin_mOase-like"/>
</dbReference>
<dbReference type="GO" id="GO:0050660">
    <property type="term" value="F:flavin adenine dinucleotide binding"/>
    <property type="evidence" value="ECO:0007669"/>
    <property type="project" value="InterPro"/>
</dbReference>
<dbReference type="PRINTS" id="PR00469">
    <property type="entry name" value="PNDRDTASEII"/>
</dbReference>
<dbReference type="AlphaFoldDB" id="A0A5C5XIJ9"/>
<dbReference type="PANTHER" id="PTHR42877">
    <property type="entry name" value="L-ORNITHINE N(5)-MONOOXYGENASE-RELATED"/>
    <property type="match status" value="1"/>
</dbReference>
<dbReference type="EC" id="1.14.13.84" evidence="4"/>
<dbReference type="OrthoDB" id="9778740at2"/>
<evidence type="ECO:0000256" key="3">
    <source>
        <dbReference type="ARBA" id="ARBA00023002"/>
    </source>
</evidence>
<evidence type="ECO:0000313" key="4">
    <source>
        <dbReference type="EMBL" id="TWT62977.1"/>
    </source>
</evidence>
<gene>
    <name evidence="4" type="primary">hapE</name>
    <name evidence="4" type="ORF">Pan54_37280</name>
</gene>
<dbReference type="Pfam" id="PF00743">
    <property type="entry name" value="FMO-like"/>
    <property type="match status" value="1"/>
</dbReference>
<dbReference type="RefSeq" id="WP_146504777.1">
    <property type="nucleotide sequence ID" value="NZ_SJPG01000001.1"/>
</dbReference>
<reference evidence="4 5" key="1">
    <citation type="submission" date="2019-02" db="EMBL/GenBank/DDBJ databases">
        <title>Deep-cultivation of Planctomycetes and their phenomic and genomic characterization uncovers novel biology.</title>
        <authorList>
            <person name="Wiegand S."/>
            <person name="Jogler M."/>
            <person name="Boedeker C."/>
            <person name="Pinto D."/>
            <person name="Vollmers J."/>
            <person name="Rivas-Marin E."/>
            <person name="Kohn T."/>
            <person name="Peeters S.H."/>
            <person name="Heuer A."/>
            <person name="Rast P."/>
            <person name="Oberbeckmann S."/>
            <person name="Bunk B."/>
            <person name="Jeske O."/>
            <person name="Meyerdierks A."/>
            <person name="Storesund J.E."/>
            <person name="Kallscheuer N."/>
            <person name="Luecker S."/>
            <person name="Lage O.M."/>
            <person name="Pohl T."/>
            <person name="Merkel B.J."/>
            <person name="Hornburger P."/>
            <person name="Mueller R.-W."/>
            <person name="Bruemmer F."/>
            <person name="Labrenz M."/>
            <person name="Spormann A.M."/>
            <person name="Op Den Camp H."/>
            <person name="Overmann J."/>
            <person name="Amann R."/>
            <person name="Jetten M.S.M."/>
            <person name="Mascher T."/>
            <person name="Medema M.H."/>
            <person name="Devos D.P."/>
            <person name="Kaster A.-K."/>
            <person name="Ovreas L."/>
            <person name="Rohde M."/>
            <person name="Galperin M.Y."/>
            <person name="Jogler C."/>
        </authorList>
    </citation>
    <scope>NUCLEOTIDE SEQUENCE [LARGE SCALE GENOMIC DNA]</scope>
    <source>
        <strain evidence="4 5">Pan54</strain>
    </source>
</reference>
<proteinExistence type="predicted"/>
<dbReference type="InterPro" id="IPR051209">
    <property type="entry name" value="FAD-bind_Monooxygenase_sf"/>
</dbReference>
<dbReference type="EMBL" id="SJPG01000001">
    <property type="protein sequence ID" value="TWT62977.1"/>
    <property type="molecule type" value="Genomic_DNA"/>
</dbReference>
<comment type="caution">
    <text evidence="4">The sequence shown here is derived from an EMBL/GenBank/DDBJ whole genome shotgun (WGS) entry which is preliminary data.</text>
</comment>
<organism evidence="4 5">
    <name type="scientific">Rubinisphaera italica</name>
    <dbReference type="NCBI Taxonomy" id="2527969"/>
    <lineage>
        <taxon>Bacteria</taxon>
        <taxon>Pseudomonadati</taxon>
        <taxon>Planctomycetota</taxon>
        <taxon>Planctomycetia</taxon>
        <taxon>Planctomycetales</taxon>
        <taxon>Planctomycetaceae</taxon>
        <taxon>Rubinisphaera</taxon>
    </lineage>
</organism>
<dbReference type="InterPro" id="IPR036188">
    <property type="entry name" value="FAD/NAD-bd_sf"/>
</dbReference>
<accession>A0A5C5XIJ9</accession>
<dbReference type="GO" id="GO:0004499">
    <property type="term" value="F:N,N-dimethylaniline monooxygenase activity"/>
    <property type="evidence" value="ECO:0007669"/>
    <property type="project" value="InterPro"/>
</dbReference>
<evidence type="ECO:0000256" key="1">
    <source>
        <dbReference type="ARBA" id="ARBA00022630"/>
    </source>
</evidence>
<keyword evidence="2" id="KW-0274">FAD</keyword>
<keyword evidence="1" id="KW-0285">Flavoprotein</keyword>
<dbReference type="SUPFAM" id="SSF51905">
    <property type="entry name" value="FAD/NAD(P)-binding domain"/>
    <property type="match status" value="1"/>
</dbReference>
<name>A0A5C5XIJ9_9PLAN</name>
<dbReference type="Proteomes" id="UP000316095">
    <property type="component" value="Unassembled WGS sequence"/>
</dbReference>
<keyword evidence="4" id="KW-0503">Monooxygenase</keyword>
<dbReference type="GO" id="GO:0033767">
    <property type="term" value="F:4-hydroxyacetophenone monooxygenase activity"/>
    <property type="evidence" value="ECO:0007669"/>
    <property type="project" value="UniProtKB-EC"/>
</dbReference>
<keyword evidence="3 4" id="KW-0560">Oxidoreductase</keyword>
<evidence type="ECO:0000313" key="5">
    <source>
        <dbReference type="Proteomes" id="UP000316095"/>
    </source>
</evidence>
<sequence>MTRNGPEGSLNSGQPTIVIVGAGVSGICMAIQLKRAGYRSVTILEKSNDFGGTWLENSYPGCGCDVPAMLYSFSFALKSNWSRLYALQPELLEYFKETANRFDLSSITRFGETVDQARFDEATGLWNIQLESGEALTANIFISSVGQLNRPSIPNLPGADQFEGQQFHSARWNHEFDFQDKKVAVIGNGASAIQLIPEISKQTRQTYIFQRSANYIAPRNDQTYSRIKTAAFRWIPGFARLYRSYLFWRHEYRIKLYRRNSVLNKNFRHWLLKKMRERTPKKLWRTVIPRYPAGCKRVLLSDDYLQCLGRENVEVIDHGVTSLTSDSVVAGEENYPVDAIVYATGFKSTEFLSPMKVIGRNGLDINTAWQARPKTWYGVMAHGFPNFFMLYGPNTNLGHNSIIFMIECQVKLIMNCLKLMQKAQASTVEVTESAVEEFDQKLQSDLDNLIWNEDCGNWYTNQTGNIVNNWSGAPIRYWWETRNINQKVFELK</sequence>
<protein>
    <submittedName>
        <fullName evidence="4">4-hydroxyacetophenone monooxygenase</fullName>
        <ecNumber evidence="4">1.14.13.84</ecNumber>
    </submittedName>
</protein>
<dbReference type="PANTHER" id="PTHR42877:SF4">
    <property type="entry name" value="FAD_NAD(P)-BINDING DOMAIN-CONTAINING PROTEIN-RELATED"/>
    <property type="match status" value="1"/>
</dbReference>
<evidence type="ECO:0000256" key="2">
    <source>
        <dbReference type="ARBA" id="ARBA00022827"/>
    </source>
</evidence>
<dbReference type="GO" id="GO:0050661">
    <property type="term" value="F:NADP binding"/>
    <property type="evidence" value="ECO:0007669"/>
    <property type="project" value="InterPro"/>
</dbReference>
<keyword evidence="5" id="KW-1185">Reference proteome</keyword>
<dbReference type="Gene3D" id="3.50.50.60">
    <property type="entry name" value="FAD/NAD(P)-binding domain"/>
    <property type="match status" value="2"/>
</dbReference>
<dbReference type="PRINTS" id="PR00368">
    <property type="entry name" value="FADPNR"/>
</dbReference>